<proteinExistence type="predicted"/>
<dbReference type="Gene3D" id="3.40.30.10">
    <property type="entry name" value="Glutaredoxin"/>
    <property type="match status" value="2"/>
</dbReference>
<dbReference type="InterPro" id="IPR052792">
    <property type="entry name" value="Thioredoxin_dom-contain_11"/>
</dbReference>
<dbReference type="Pfam" id="PF00085">
    <property type="entry name" value="Thioredoxin"/>
    <property type="match status" value="1"/>
</dbReference>
<evidence type="ECO:0000313" key="2">
    <source>
        <dbReference type="EMBL" id="CAK8682371.1"/>
    </source>
</evidence>
<reference evidence="2 3" key="1">
    <citation type="submission" date="2024-02" db="EMBL/GenBank/DDBJ databases">
        <authorList>
            <person name="Daric V."/>
            <person name="Darras S."/>
        </authorList>
    </citation>
    <scope>NUCLEOTIDE SEQUENCE [LARGE SCALE GENOMIC DNA]</scope>
</reference>
<gene>
    <name evidence="2" type="ORF">CVLEPA_LOCUS13040</name>
</gene>
<dbReference type="InterPro" id="IPR013766">
    <property type="entry name" value="Thioredoxin_domain"/>
</dbReference>
<name>A0ABP0FRV1_CLALP</name>
<protein>
    <recommendedName>
        <fullName evidence="1">Thioredoxin domain-containing protein</fullName>
    </recommendedName>
</protein>
<comment type="caution">
    <text evidence="2">The sequence shown here is derived from an EMBL/GenBank/DDBJ whole genome shotgun (WGS) entry which is preliminary data.</text>
</comment>
<evidence type="ECO:0000313" key="3">
    <source>
        <dbReference type="Proteomes" id="UP001642483"/>
    </source>
</evidence>
<accession>A0ABP0FRV1</accession>
<dbReference type="Proteomes" id="UP001642483">
    <property type="component" value="Unassembled WGS sequence"/>
</dbReference>
<keyword evidence="3" id="KW-1185">Reference proteome</keyword>
<dbReference type="PANTHER" id="PTHR46497">
    <property type="entry name" value="THIOREDOXIN DOMAIN-CONTAINING PROTEIN 11"/>
    <property type="match status" value="1"/>
</dbReference>
<dbReference type="SUPFAM" id="SSF52833">
    <property type="entry name" value="Thioredoxin-like"/>
    <property type="match status" value="2"/>
</dbReference>
<evidence type="ECO:0000259" key="1">
    <source>
        <dbReference type="Pfam" id="PF00085"/>
    </source>
</evidence>
<dbReference type="PROSITE" id="PS00194">
    <property type="entry name" value="THIOREDOXIN_1"/>
    <property type="match status" value="1"/>
</dbReference>
<feature type="domain" description="Thioredoxin" evidence="1">
    <location>
        <begin position="507"/>
        <end position="598"/>
    </location>
</feature>
<dbReference type="PANTHER" id="PTHR46497:SF1">
    <property type="entry name" value="THIOREDOXIN DOMAIN-CONTAINING PROTEIN 11"/>
    <property type="match status" value="1"/>
</dbReference>
<dbReference type="InterPro" id="IPR036249">
    <property type="entry name" value="Thioredoxin-like_sf"/>
</dbReference>
<sequence length="655" mass="75055">MGWLLFMRRILLIMIKRPEILICLTALFSLAIQLWEGANGAVKTRKVAQPKMFFNSSHHVTNIFYGALSKRDVILNLSEISFVLYYAPWDLESSTAARHFSDIALHFHQQVSFVAINCWWDSGDCKGNFKVESFPQIRLHHKILKFPIHYKGPHLRKYYRKFLEKVLNPTTYLGDSQSVDDFIKGHQVSILTSFAGAFSKKVFVQYNRLALKMLETNFQFPTDFGFVLSQELSSRFELRRHELKLFDRSQSDFYASKQFKFSMNSSLDDVIQWISFNKQVLHRLILTGEKCNKIHKILKDGPSLISTFEELDTGLMEEIAIRYNRQCVLNQQSCVTPVHATHCSVCYISSLALSGYNESSSFKMKNILVQKLFNKLDWGRWSNIELRPLYDPNRSRLSVSCDPTNHDAAWHSSNHLLHHKRLNCLKHQTNRTLNFVVIDFDTGSDLAESLGLKSAHQVALVQNEEIIVLPSANLEQSILNYTDGILRGNTRETSKIEQFDDGLQIQQIIPQQFDELVLQSQNDALVYYHADWCGACSIYSHTLLNFKQAMCDVQSLTFYDITDDVNSDLPAAFSSPLYPTLVLYPGNRTADSVVFSRSTQMNFSNLIGFLLRHASPSTKARILLNVCQEKGDGGILLSYDVCKIKGVEQRLAELY</sequence>
<organism evidence="2 3">
    <name type="scientific">Clavelina lepadiformis</name>
    <name type="common">Light-bulb sea squirt</name>
    <name type="synonym">Ascidia lepadiformis</name>
    <dbReference type="NCBI Taxonomy" id="159417"/>
    <lineage>
        <taxon>Eukaryota</taxon>
        <taxon>Metazoa</taxon>
        <taxon>Chordata</taxon>
        <taxon>Tunicata</taxon>
        <taxon>Ascidiacea</taxon>
        <taxon>Aplousobranchia</taxon>
        <taxon>Clavelinidae</taxon>
        <taxon>Clavelina</taxon>
    </lineage>
</organism>
<dbReference type="EMBL" id="CAWYQH010000090">
    <property type="protein sequence ID" value="CAK8682371.1"/>
    <property type="molecule type" value="Genomic_DNA"/>
</dbReference>
<dbReference type="InterPro" id="IPR017937">
    <property type="entry name" value="Thioredoxin_CS"/>
</dbReference>